<evidence type="ECO:0000313" key="1">
    <source>
        <dbReference type="EnsemblMetazoa" id="ACUA009212-PA"/>
    </source>
</evidence>
<proteinExistence type="predicted"/>
<dbReference type="EMBL" id="AXCM01010750">
    <property type="status" value="NOT_ANNOTATED_CDS"/>
    <property type="molecule type" value="Genomic_DNA"/>
</dbReference>
<sequence>MSYFWRALAYGTLLESEPASVKEKLTIFFCVVFTFITPVVTRIPSACSLRLAGTMSWAAVSASSCFSCALRRARAACLASNSSISWSMSCRRAFVALARLLAYDSAVSSFHLSAWELLATEDVSVLARI</sequence>
<evidence type="ECO:0000313" key="2">
    <source>
        <dbReference type="Proteomes" id="UP000075883"/>
    </source>
</evidence>
<organism evidence="1 2">
    <name type="scientific">Anopheles culicifacies</name>
    <dbReference type="NCBI Taxonomy" id="139723"/>
    <lineage>
        <taxon>Eukaryota</taxon>
        <taxon>Metazoa</taxon>
        <taxon>Ecdysozoa</taxon>
        <taxon>Arthropoda</taxon>
        <taxon>Hexapoda</taxon>
        <taxon>Insecta</taxon>
        <taxon>Pterygota</taxon>
        <taxon>Neoptera</taxon>
        <taxon>Endopterygota</taxon>
        <taxon>Diptera</taxon>
        <taxon>Nematocera</taxon>
        <taxon>Culicoidea</taxon>
        <taxon>Culicidae</taxon>
        <taxon>Anophelinae</taxon>
        <taxon>Anopheles</taxon>
        <taxon>culicifacies species complex</taxon>
    </lineage>
</organism>
<dbReference type="EnsemblMetazoa" id="ACUA009212-RA">
    <property type="protein sequence ID" value="ACUA009212-PA"/>
    <property type="gene ID" value="ACUA009212"/>
</dbReference>
<dbReference type="VEuPathDB" id="VectorBase:ACUA009212"/>
<name>A0A182M4E6_9DIPT</name>
<protein>
    <submittedName>
        <fullName evidence="1">Uncharacterized protein</fullName>
    </submittedName>
</protein>
<keyword evidence="2" id="KW-1185">Reference proteome</keyword>
<dbReference type="Proteomes" id="UP000075883">
    <property type="component" value="Unassembled WGS sequence"/>
</dbReference>
<accession>A0A182M4E6</accession>
<reference evidence="1" key="2">
    <citation type="submission" date="2020-05" db="UniProtKB">
        <authorList>
            <consortium name="EnsemblMetazoa"/>
        </authorList>
    </citation>
    <scope>IDENTIFICATION</scope>
    <source>
        <strain evidence="1">A-37</strain>
    </source>
</reference>
<reference evidence="2" key="1">
    <citation type="submission" date="2013-09" db="EMBL/GenBank/DDBJ databases">
        <title>The Genome Sequence of Anopheles culicifacies species A.</title>
        <authorList>
            <consortium name="The Broad Institute Genomics Platform"/>
            <person name="Neafsey D.E."/>
            <person name="Besansky N."/>
            <person name="Howell P."/>
            <person name="Walton C."/>
            <person name="Young S.K."/>
            <person name="Zeng Q."/>
            <person name="Gargeya S."/>
            <person name="Fitzgerald M."/>
            <person name="Haas B."/>
            <person name="Abouelleil A."/>
            <person name="Allen A.W."/>
            <person name="Alvarado L."/>
            <person name="Arachchi H.M."/>
            <person name="Berlin A.M."/>
            <person name="Chapman S.B."/>
            <person name="Gainer-Dewar J."/>
            <person name="Goldberg J."/>
            <person name="Griggs A."/>
            <person name="Gujja S."/>
            <person name="Hansen M."/>
            <person name="Howarth C."/>
            <person name="Imamovic A."/>
            <person name="Ireland A."/>
            <person name="Larimer J."/>
            <person name="McCowan C."/>
            <person name="Murphy C."/>
            <person name="Pearson M."/>
            <person name="Poon T.W."/>
            <person name="Priest M."/>
            <person name="Roberts A."/>
            <person name="Saif S."/>
            <person name="Shea T."/>
            <person name="Sisk P."/>
            <person name="Sykes S."/>
            <person name="Wortman J."/>
            <person name="Nusbaum C."/>
            <person name="Birren B."/>
        </authorList>
    </citation>
    <scope>NUCLEOTIDE SEQUENCE [LARGE SCALE GENOMIC DNA]</scope>
    <source>
        <strain evidence="2">A-37</strain>
    </source>
</reference>
<dbReference type="AlphaFoldDB" id="A0A182M4E6"/>